<dbReference type="GO" id="GO:0016020">
    <property type="term" value="C:membrane"/>
    <property type="evidence" value="ECO:0007669"/>
    <property type="project" value="UniProtKB-SubCell"/>
</dbReference>
<feature type="transmembrane region" description="Helical" evidence="5">
    <location>
        <begin position="161"/>
        <end position="179"/>
    </location>
</feature>
<sequence length="503" mass="56745">MLRTRELGTELPPHLSHRELADGELRGQRIQDWLNHPIAWLVLAALVGAFLGSFAGGFGQRQTKLLLGLGYLLVLFRFPTYVGAALFLVLYAFPTPIWIGDTNFVFVTFVTVSWLVRMGIGLEERPRRTYLDWAIFAYLAAHLLSLTQVDRPEAMNRSLLALRHLTMPILFYYALVNAGRSERKLLFCARALTVSAIVLYFAAFMQRFAPGVAFLPRWYLSPLGSPDVFAAAAQQRIGGVLTHALMGDFAAVICVVQIYLAIRARGTPLWRALHWVLVAVSIYVVSLTGNRGALIALVAGLLLFGWVFRREITAPRILVGLIALFGVLMLGERTLGRFEGNITLLTRMFDTYVERGIPDTRRQSWSYVWQRIADRPWLGHGPFYPLEGLSLSGKAAWPHNAFLFYFFSIGLVGLPTYLFLVGRVLKRTWVGHGLEVGRASFARGFAAVMHIAVVQFLIGQLRTDHQRADVFVYLMWILFALGILAREVWEDEKRRRIPAPQRA</sequence>
<dbReference type="Proteomes" id="UP000748308">
    <property type="component" value="Unassembled WGS sequence"/>
</dbReference>
<evidence type="ECO:0000256" key="5">
    <source>
        <dbReference type="SAM" id="Phobius"/>
    </source>
</evidence>
<feature type="transmembrane region" description="Helical" evidence="5">
    <location>
        <begin position="130"/>
        <end position="149"/>
    </location>
</feature>
<evidence type="ECO:0000259" key="6">
    <source>
        <dbReference type="Pfam" id="PF04932"/>
    </source>
</evidence>
<dbReference type="Pfam" id="PF04932">
    <property type="entry name" value="Wzy_C"/>
    <property type="match status" value="1"/>
</dbReference>
<evidence type="ECO:0000313" key="8">
    <source>
        <dbReference type="Proteomes" id="UP000748308"/>
    </source>
</evidence>
<evidence type="ECO:0000313" key="7">
    <source>
        <dbReference type="EMBL" id="MBM3317224.1"/>
    </source>
</evidence>
<feature type="transmembrane region" description="Helical" evidence="5">
    <location>
        <begin position="402"/>
        <end position="420"/>
    </location>
</feature>
<accession>A0A937XA19</accession>
<keyword evidence="3 5" id="KW-1133">Transmembrane helix</keyword>
<feature type="transmembrane region" description="Helical" evidence="5">
    <location>
        <begin position="315"/>
        <end position="331"/>
    </location>
</feature>
<feature type="transmembrane region" description="Helical" evidence="5">
    <location>
        <begin position="97"/>
        <end position="118"/>
    </location>
</feature>
<dbReference type="EMBL" id="VGIY01000093">
    <property type="protein sequence ID" value="MBM3317224.1"/>
    <property type="molecule type" value="Genomic_DNA"/>
</dbReference>
<organism evidence="7 8">
    <name type="scientific">Eiseniibacteriota bacterium</name>
    <dbReference type="NCBI Taxonomy" id="2212470"/>
    <lineage>
        <taxon>Bacteria</taxon>
        <taxon>Candidatus Eiseniibacteriota</taxon>
    </lineage>
</organism>
<keyword evidence="4 5" id="KW-0472">Membrane</keyword>
<feature type="transmembrane region" description="Helical" evidence="5">
    <location>
        <begin position="269"/>
        <end position="286"/>
    </location>
</feature>
<comment type="subcellular location">
    <subcellularLocation>
        <location evidence="1">Membrane</location>
        <topology evidence="1">Multi-pass membrane protein</topology>
    </subcellularLocation>
</comment>
<feature type="domain" description="O-antigen ligase-related" evidence="6">
    <location>
        <begin position="277"/>
        <end position="414"/>
    </location>
</feature>
<gene>
    <name evidence="7" type="ORF">FJY75_05180</name>
</gene>
<evidence type="ECO:0000256" key="3">
    <source>
        <dbReference type="ARBA" id="ARBA00022989"/>
    </source>
</evidence>
<keyword evidence="2 5" id="KW-0812">Transmembrane</keyword>
<feature type="transmembrane region" description="Helical" evidence="5">
    <location>
        <begin position="191"/>
        <end position="220"/>
    </location>
</feature>
<feature type="transmembrane region" description="Helical" evidence="5">
    <location>
        <begin position="38"/>
        <end position="58"/>
    </location>
</feature>
<name>A0A937XA19_UNCEI</name>
<feature type="transmembrane region" description="Helical" evidence="5">
    <location>
        <begin position="470"/>
        <end position="489"/>
    </location>
</feature>
<dbReference type="InterPro" id="IPR007016">
    <property type="entry name" value="O-antigen_ligase-rel_domated"/>
</dbReference>
<dbReference type="PANTHER" id="PTHR37422:SF13">
    <property type="entry name" value="LIPOPOLYSACCHARIDE BIOSYNTHESIS PROTEIN PA4999-RELATED"/>
    <property type="match status" value="1"/>
</dbReference>
<dbReference type="GO" id="GO:0016874">
    <property type="term" value="F:ligase activity"/>
    <property type="evidence" value="ECO:0007669"/>
    <property type="project" value="UniProtKB-KW"/>
</dbReference>
<feature type="transmembrane region" description="Helical" evidence="5">
    <location>
        <begin position="240"/>
        <end position="262"/>
    </location>
</feature>
<dbReference type="PANTHER" id="PTHR37422">
    <property type="entry name" value="TEICHURONIC ACID BIOSYNTHESIS PROTEIN TUAE"/>
    <property type="match status" value="1"/>
</dbReference>
<comment type="caution">
    <text evidence="7">The sequence shown here is derived from an EMBL/GenBank/DDBJ whole genome shotgun (WGS) entry which is preliminary data.</text>
</comment>
<dbReference type="AlphaFoldDB" id="A0A937XA19"/>
<evidence type="ECO:0000256" key="4">
    <source>
        <dbReference type="ARBA" id="ARBA00023136"/>
    </source>
</evidence>
<feature type="transmembrane region" description="Helical" evidence="5">
    <location>
        <begin position="65"/>
        <end position="91"/>
    </location>
</feature>
<evidence type="ECO:0000256" key="1">
    <source>
        <dbReference type="ARBA" id="ARBA00004141"/>
    </source>
</evidence>
<evidence type="ECO:0000256" key="2">
    <source>
        <dbReference type="ARBA" id="ARBA00022692"/>
    </source>
</evidence>
<dbReference type="InterPro" id="IPR051533">
    <property type="entry name" value="WaaL-like"/>
</dbReference>
<feature type="transmembrane region" description="Helical" evidence="5">
    <location>
        <begin position="441"/>
        <end position="458"/>
    </location>
</feature>
<protein>
    <submittedName>
        <fullName evidence="7">O-antigen ligase family protein</fullName>
    </submittedName>
</protein>
<reference evidence="7" key="1">
    <citation type="submission" date="2019-03" db="EMBL/GenBank/DDBJ databases">
        <title>Lake Tanganyika Metagenome-Assembled Genomes (MAGs).</title>
        <authorList>
            <person name="Tran P."/>
        </authorList>
    </citation>
    <scope>NUCLEOTIDE SEQUENCE</scope>
    <source>
        <strain evidence="7">M_DeepCast_400m_m2_100</strain>
    </source>
</reference>
<keyword evidence="7" id="KW-0436">Ligase</keyword>
<proteinExistence type="predicted"/>